<accession>A0A5B7F2T0</accession>
<gene>
    <name evidence="1" type="ORF">E2C01_034414</name>
</gene>
<dbReference type="AlphaFoldDB" id="A0A5B7F2T0"/>
<sequence>MTSSKLITLQRCPTYSNQVLTSGDSGQCTLVFDNNMGDTTPQTARNLAMELPDWSRSYLGVQKANIYSVSWKRPQGHQGQGDS</sequence>
<keyword evidence="2" id="KW-1185">Reference proteome</keyword>
<reference evidence="1 2" key="1">
    <citation type="submission" date="2019-05" db="EMBL/GenBank/DDBJ databases">
        <title>Another draft genome of Portunus trituberculatus and its Hox gene families provides insights of decapod evolution.</title>
        <authorList>
            <person name="Jeong J.-H."/>
            <person name="Song I."/>
            <person name="Kim S."/>
            <person name="Choi T."/>
            <person name="Kim D."/>
            <person name="Ryu S."/>
            <person name="Kim W."/>
        </authorList>
    </citation>
    <scope>NUCLEOTIDE SEQUENCE [LARGE SCALE GENOMIC DNA]</scope>
    <source>
        <tissue evidence="1">Muscle</tissue>
    </source>
</reference>
<dbReference type="Proteomes" id="UP000324222">
    <property type="component" value="Unassembled WGS sequence"/>
</dbReference>
<evidence type="ECO:0000313" key="2">
    <source>
        <dbReference type="Proteomes" id="UP000324222"/>
    </source>
</evidence>
<proteinExistence type="predicted"/>
<protein>
    <submittedName>
        <fullName evidence="1">Uncharacterized protein</fullName>
    </submittedName>
</protein>
<dbReference type="EMBL" id="VSRR010004834">
    <property type="protein sequence ID" value="MPC40842.1"/>
    <property type="molecule type" value="Genomic_DNA"/>
</dbReference>
<comment type="caution">
    <text evidence="1">The sequence shown here is derived from an EMBL/GenBank/DDBJ whole genome shotgun (WGS) entry which is preliminary data.</text>
</comment>
<organism evidence="1 2">
    <name type="scientific">Portunus trituberculatus</name>
    <name type="common">Swimming crab</name>
    <name type="synonym">Neptunus trituberculatus</name>
    <dbReference type="NCBI Taxonomy" id="210409"/>
    <lineage>
        <taxon>Eukaryota</taxon>
        <taxon>Metazoa</taxon>
        <taxon>Ecdysozoa</taxon>
        <taxon>Arthropoda</taxon>
        <taxon>Crustacea</taxon>
        <taxon>Multicrustacea</taxon>
        <taxon>Malacostraca</taxon>
        <taxon>Eumalacostraca</taxon>
        <taxon>Eucarida</taxon>
        <taxon>Decapoda</taxon>
        <taxon>Pleocyemata</taxon>
        <taxon>Brachyura</taxon>
        <taxon>Eubrachyura</taxon>
        <taxon>Portunoidea</taxon>
        <taxon>Portunidae</taxon>
        <taxon>Portuninae</taxon>
        <taxon>Portunus</taxon>
    </lineage>
</organism>
<name>A0A5B7F2T0_PORTR</name>
<evidence type="ECO:0000313" key="1">
    <source>
        <dbReference type="EMBL" id="MPC40842.1"/>
    </source>
</evidence>